<dbReference type="InterPro" id="IPR009057">
    <property type="entry name" value="Homeodomain-like_sf"/>
</dbReference>
<gene>
    <name evidence="5" type="ORF">HIV01_013085</name>
</gene>
<evidence type="ECO:0000313" key="6">
    <source>
        <dbReference type="Proteomes" id="UP000663400"/>
    </source>
</evidence>
<dbReference type="Proteomes" id="UP000663400">
    <property type="component" value="Chromosome"/>
</dbReference>
<dbReference type="PROSITE" id="PS00041">
    <property type="entry name" value="HTH_ARAC_FAMILY_1"/>
    <property type="match status" value="1"/>
</dbReference>
<dbReference type="PANTHER" id="PTHR46796">
    <property type="entry name" value="HTH-TYPE TRANSCRIPTIONAL ACTIVATOR RHAS-RELATED"/>
    <property type="match status" value="1"/>
</dbReference>
<keyword evidence="1" id="KW-0805">Transcription regulation</keyword>
<dbReference type="SMART" id="SM00342">
    <property type="entry name" value="HTH_ARAC"/>
    <property type="match status" value="1"/>
</dbReference>
<evidence type="ECO:0000256" key="1">
    <source>
        <dbReference type="ARBA" id="ARBA00023015"/>
    </source>
</evidence>
<proteinExistence type="predicted"/>
<dbReference type="Gene3D" id="1.10.10.60">
    <property type="entry name" value="Homeodomain-like"/>
    <property type="match status" value="2"/>
</dbReference>
<dbReference type="InterPro" id="IPR018060">
    <property type="entry name" value="HTH_AraC"/>
</dbReference>
<evidence type="ECO:0000256" key="3">
    <source>
        <dbReference type="ARBA" id="ARBA00023163"/>
    </source>
</evidence>
<name>A0ABX7RHL9_9GAMM</name>
<reference evidence="5 6" key="1">
    <citation type="submission" date="2021-02" db="EMBL/GenBank/DDBJ databases">
        <title>Lysobacter arenosi sp. nov., isolated from soil of gangwondo yeongwol, south Korea.</title>
        <authorList>
            <person name="Kim K.R."/>
            <person name="Kim K.H."/>
            <person name="Jeon C.O."/>
        </authorList>
    </citation>
    <scope>NUCLEOTIDE SEQUENCE [LARGE SCALE GENOMIC DNA]</scope>
    <source>
        <strain evidence="5 6">R7</strain>
    </source>
</reference>
<keyword evidence="2" id="KW-0238">DNA-binding</keyword>
<keyword evidence="6" id="KW-1185">Reference proteome</keyword>
<keyword evidence="3" id="KW-0804">Transcription</keyword>
<protein>
    <submittedName>
        <fullName evidence="5">Helix-turn-helix transcriptional regulator</fullName>
    </submittedName>
</protein>
<dbReference type="EMBL" id="CP071517">
    <property type="protein sequence ID" value="QSX76821.1"/>
    <property type="molecule type" value="Genomic_DNA"/>
</dbReference>
<evidence type="ECO:0000256" key="2">
    <source>
        <dbReference type="ARBA" id="ARBA00023125"/>
    </source>
</evidence>
<dbReference type="PROSITE" id="PS01124">
    <property type="entry name" value="HTH_ARAC_FAMILY_2"/>
    <property type="match status" value="1"/>
</dbReference>
<accession>A0ABX7RHL9</accession>
<dbReference type="PANTHER" id="PTHR46796:SF7">
    <property type="entry name" value="ARAC FAMILY TRANSCRIPTIONAL REGULATOR"/>
    <property type="match status" value="1"/>
</dbReference>
<dbReference type="InterPro" id="IPR018062">
    <property type="entry name" value="HTH_AraC-typ_CS"/>
</dbReference>
<organism evidence="5 6">
    <name type="scientific">Lysobacter arenosi</name>
    <dbReference type="NCBI Taxonomy" id="2795387"/>
    <lineage>
        <taxon>Bacteria</taxon>
        <taxon>Pseudomonadati</taxon>
        <taxon>Pseudomonadota</taxon>
        <taxon>Gammaproteobacteria</taxon>
        <taxon>Lysobacterales</taxon>
        <taxon>Lysobacteraceae</taxon>
        <taxon>Lysobacter</taxon>
    </lineage>
</organism>
<dbReference type="InterPro" id="IPR050204">
    <property type="entry name" value="AraC_XylS_family_regulators"/>
</dbReference>
<sequence length="325" mass="36501">MERAKWADRGQLLRIGPAEGQWARCVGASRMGSVELTSQDLSIWVQMRAGSWVEAKEGRFYLRTGDWIAFAKDSLPQIQPDQNGICIGLTIAEDALRAMSRFSDFGLYVGRGRLKPEQARTVARMWYRASRNIDNDSRSGRIQAPLRSMLLFLQEIQAEYGQRLGLCPGASLGRKRQVFERMQRASLYLEGHCHRIVRISELAERTRFSTWYFSKLFHKLYGESPLAASARMRLDHAASLLASTLMTIGEVGAASGFDNSCSFARSFRARFGMTASEYRAARRDADLMLQRRRIANAKDVGASSGSVRSMRENVIKNSGIRLVGA</sequence>
<evidence type="ECO:0000259" key="4">
    <source>
        <dbReference type="PROSITE" id="PS01124"/>
    </source>
</evidence>
<dbReference type="Pfam" id="PF12833">
    <property type="entry name" value="HTH_18"/>
    <property type="match status" value="1"/>
</dbReference>
<dbReference type="SUPFAM" id="SSF46689">
    <property type="entry name" value="Homeodomain-like"/>
    <property type="match status" value="2"/>
</dbReference>
<feature type="domain" description="HTH araC/xylS-type" evidence="4">
    <location>
        <begin position="183"/>
        <end position="281"/>
    </location>
</feature>
<evidence type="ECO:0000313" key="5">
    <source>
        <dbReference type="EMBL" id="QSX76821.1"/>
    </source>
</evidence>